<reference evidence="3" key="1">
    <citation type="submission" date="2021-03" db="EMBL/GenBank/DDBJ databases">
        <authorList>
            <person name="Bekaert M."/>
        </authorList>
    </citation>
    <scope>NUCLEOTIDE SEQUENCE</scope>
</reference>
<dbReference type="GO" id="GO:0007155">
    <property type="term" value="P:cell adhesion"/>
    <property type="evidence" value="ECO:0007669"/>
    <property type="project" value="TreeGrafter"/>
</dbReference>
<evidence type="ECO:0000313" key="4">
    <source>
        <dbReference type="Proteomes" id="UP000683360"/>
    </source>
</evidence>
<comment type="caution">
    <text evidence="3">The sequence shown here is derived from an EMBL/GenBank/DDBJ whole genome shotgun (WGS) entry which is preliminary data.</text>
</comment>
<feature type="domain" description="FAS1" evidence="2">
    <location>
        <begin position="402"/>
        <end position="531"/>
    </location>
</feature>
<dbReference type="SMART" id="SM00554">
    <property type="entry name" value="FAS1"/>
    <property type="match status" value="2"/>
</dbReference>
<accession>A0A8S3UZ51</accession>
<dbReference type="InterPro" id="IPR050904">
    <property type="entry name" value="Adhesion/Biosynth-related"/>
</dbReference>
<dbReference type="PROSITE" id="PS50213">
    <property type="entry name" value="FAS1"/>
    <property type="match status" value="2"/>
</dbReference>
<feature type="chain" id="PRO_5035932305" description="FAS1 domain-containing protein" evidence="1">
    <location>
        <begin position="17"/>
        <end position="536"/>
    </location>
</feature>
<dbReference type="GO" id="GO:0031012">
    <property type="term" value="C:extracellular matrix"/>
    <property type="evidence" value="ECO:0007669"/>
    <property type="project" value="TreeGrafter"/>
</dbReference>
<organism evidence="3 4">
    <name type="scientific">Mytilus edulis</name>
    <name type="common">Blue mussel</name>
    <dbReference type="NCBI Taxonomy" id="6550"/>
    <lineage>
        <taxon>Eukaryota</taxon>
        <taxon>Metazoa</taxon>
        <taxon>Spiralia</taxon>
        <taxon>Lophotrochozoa</taxon>
        <taxon>Mollusca</taxon>
        <taxon>Bivalvia</taxon>
        <taxon>Autobranchia</taxon>
        <taxon>Pteriomorphia</taxon>
        <taxon>Mytilida</taxon>
        <taxon>Mytiloidea</taxon>
        <taxon>Mytilidae</taxon>
        <taxon>Mytilinae</taxon>
        <taxon>Mytilus</taxon>
    </lineage>
</organism>
<dbReference type="SUPFAM" id="SSF82153">
    <property type="entry name" value="FAS1 domain"/>
    <property type="match status" value="2"/>
</dbReference>
<dbReference type="GO" id="GO:0050839">
    <property type="term" value="F:cell adhesion molecule binding"/>
    <property type="evidence" value="ECO:0007669"/>
    <property type="project" value="TreeGrafter"/>
</dbReference>
<dbReference type="OrthoDB" id="286301at2759"/>
<evidence type="ECO:0000313" key="3">
    <source>
        <dbReference type="EMBL" id="CAG2249565.1"/>
    </source>
</evidence>
<protein>
    <recommendedName>
        <fullName evidence="2">FAS1 domain-containing protein</fullName>
    </recommendedName>
</protein>
<sequence>MMKIVLFGLLAVGAMAQFPGLMGGFGGQLPSGAMDMLKDLKPDDIKNAIKHMSPEMRDMARSMGITEDQIKNAVKNMPEDFDVSSMVSGLSGKMADNKDAMKDMMMKEMSEMKEQMKEESVKDFKNEMDNFGFDLSQGASGLRGQILPKMTEMMGENLRYEGIDTNDHEALRKNVHVEIRMMIGAKGDATNDEVRRMLKEKIMEEMKEEGVEFNKEKAQGEFKKAMMEELKDMGMDAKDDIDPSSLKDMLRTAMKSGKMGNTQATILEYLQSKPANFTYAVQAIKIANLTSELQTGGPFTAFIPTDAAFQKIPAPILQQLLNDQTAIRSLLLKHVTNGALISPFIKSGDNEVSLGGTNLTLTKDGAGAVMVNGVKVILPDVIVTNGVVQGIDFVFNVPAASVNMVEYLLKNSDKFSDLTAALTLGGLLSALEGPGPFTLFAPTDAAFATLSTSLQSLASDMNLFKNILKYHVVSGSTYAADLKDGQKVSTLAGSAFTVTKAGTAVSIDHAHVTQPDIPVLNGVIHVIDGVLVPATF</sequence>
<dbReference type="GO" id="GO:0030198">
    <property type="term" value="P:extracellular matrix organization"/>
    <property type="evidence" value="ECO:0007669"/>
    <property type="project" value="TreeGrafter"/>
</dbReference>
<dbReference type="InterPro" id="IPR000782">
    <property type="entry name" value="FAS1_domain"/>
</dbReference>
<dbReference type="FunFam" id="2.30.180.10:FF:000032">
    <property type="entry name" value="Fasciclin domain-containing protein, putative"/>
    <property type="match status" value="2"/>
</dbReference>
<dbReference type="EMBL" id="CAJPWZ010002975">
    <property type="protein sequence ID" value="CAG2249565.1"/>
    <property type="molecule type" value="Genomic_DNA"/>
</dbReference>
<evidence type="ECO:0000256" key="1">
    <source>
        <dbReference type="SAM" id="SignalP"/>
    </source>
</evidence>
<dbReference type="Pfam" id="PF02469">
    <property type="entry name" value="Fasciclin"/>
    <property type="match status" value="2"/>
</dbReference>
<dbReference type="Gene3D" id="2.30.180.10">
    <property type="entry name" value="FAS1 domain"/>
    <property type="match status" value="2"/>
</dbReference>
<proteinExistence type="predicted"/>
<keyword evidence="4" id="KW-1185">Reference proteome</keyword>
<dbReference type="AlphaFoldDB" id="A0A8S3UZ51"/>
<evidence type="ECO:0000259" key="2">
    <source>
        <dbReference type="PROSITE" id="PS50213"/>
    </source>
</evidence>
<dbReference type="Proteomes" id="UP000683360">
    <property type="component" value="Unassembled WGS sequence"/>
</dbReference>
<dbReference type="PANTHER" id="PTHR10900:SF77">
    <property type="entry name" value="FI19380P1"/>
    <property type="match status" value="1"/>
</dbReference>
<feature type="domain" description="FAS1" evidence="2">
    <location>
        <begin position="264"/>
        <end position="395"/>
    </location>
</feature>
<gene>
    <name evidence="3" type="ORF">MEDL_61343</name>
</gene>
<name>A0A8S3UZ51_MYTED</name>
<keyword evidence="1" id="KW-0732">Signal</keyword>
<dbReference type="GO" id="GO:0005615">
    <property type="term" value="C:extracellular space"/>
    <property type="evidence" value="ECO:0007669"/>
    <property type="project" value="TreeGrafter"/>
</dbReference>
<dbReference type="InterPro" id="IPR036378">
    <property type="entry name" value="FAS1_dom_sf"/>
</dbReference>
<dbReference type="PANTHER" id="PTHR10900">
    <property type="entry name" value="PERIOSTIN-RELATED"/>
    <property type="match status" value="1"/>
</dbReference>
<feature type="signal peptide" evidence="1">
    <location>
        <begin position="1"/>
        <end position="16"/>
    </location>
</feature>